<evidence type="ECO:0000313" key="2">
    <source>
        <dbReference type="Proteomes" id="UP000823775"/>
    </source>
</evidence>
<organism evidence="1 2">
    <name type="scientific">Datura stramonium</name>
    <name type="common">Jimsonweed</name>
    <name type="synonym">Common thornapple</name>
    <dbReference type="NCBI Taxonomy" id="4076"/>
    <lineage>
        <taxon>Eukaryota</taxon>
        <taxon>Viridiplantae</taxon>
        <taxon>Streptophyta</taxon>
        <taxon>Embryophyta</taxon>
        <taxon>Tracheophyta</taxon>
        <taxon>Spermatophyta</taxon>
        <taxon>Magnoliopsida</taxon>
        <taxon>eudicotyledons</taxon>
        <taxon>Gunneridae</taxon>
        <taxon>Pentapetalae</taxon>
        <taxon>asterids</taxon>
        <taxon>lamiids</taxon>
        <taxon>Solanales</taxon>
        <taxon>Solanaceae</taxon>
        <taxon>Solanoideae</taxon>
        <taxon>Datureae</taxon>
        <taxon>Datura</taxon>
    </lineage>
</organism>
<comment type="caution">
    <text evidence="1">The sequence shown here is derived from an EMBL/GenBank/DDBJ whole genome shotgun (WGS) entry which is preliminary data.</text>
</comment>
<reference evidence="1 2" key="1">
    <citation type="journal article" date="2021" name="BMC Genomics">
        <title>Datura genome reveals duplications of psychoactive alkaloid biosynthetic genes and high mutation rate following tissue culture.</title>
        <authorList>
            <person name="Rajewski A."/>
            <person name="Carter-House D."/>
            <person name="Stajich J."/>
            <person name="Litt A."/>
        </authorList>
    </citation>
    <scope>NUCLEOTIDE SEQUENCE [LARGE SCALE GENOMIC DNA]</scope>
    <source>
        <strain evidence="1">AR-01</strain>
    </source>
</reference>
<accession>A0ABS8UV66</accession>
<dbReference type="EMBL" id="JACEIK010002654">
    <property type="protein sequence ID" value="MCD9638232.1"/>
    <property type="molecule type" value="Genomic_DNA"/>
</dbReference>
<dbReference type="Proteomes" id="UP000823775">
    <property type="component" value="Unassembled WGS sequence"/>
</dbReference>
<gene>
    <name evidence="1" type="ORF">HAX54_022081</name>
</gene>
<name>A0ABS8UV66_DATST</name>
<proteinExistence type="predicted"/>
<evidence type="ECO:0000313" key="1">
    <source>
        <dbReference type="EMBL" id="MCD9638232.1"/>
    </source>
</evidence>
<sequence>MCKSFSVPEYQAVKPMINNLELKKYSAAGLQILLGGPSDITRHDHIELGSVTTSFGDVNCPCQQPGKCDTVLPKDWGDSDVVVVP</sequence>
<protein>
    <submittedName>
        <fullName evidence="1">Uncharacterized protein</fullName>
    </submittedName>
</protein>
<keyword evidence="2" id="KW-1185">Reference proteome</keyword>